<dbReference type="EMBL" id="CP015839">
    <property type="protein sequence ID" value="ANG64524.1"/>
    <property type="molecule type" value="Genomic_DNA"/>
</dbReference>
<sequence length="829" mass="88041">MRTLARSAHVLTEHIDANSNETFLATATEWESLRKLVALLNYRPAPSPSASTALVLLATDNVSGLLEKGFGVKTKPDDGSPPVIFETLEELDLDATLNELKAKNWNRSTAVLAQNADITTFALAGPLKGTSVGDLGVLSCADGMVAVSLVDISIDALQLRLHNPAPGWPAAPPLADAVLWLTARSRRVPKITGQNVISLSPSSIPVADNSILIWANGSTWQAARVAISQGSRLLLDRNGPAAGTQVFLGLAAQRQLYSINGADEHRIILPLASDRHSGALFNAGLNPINESAVTSISGLYDYLEEPALAYYSTADQALGPVSYASQQSVELSGKAESLSTGDLLVIEDQDGALSAARLESLEAGADSVLLELVPSLGGAALIHGHFKHQLHPAGFDRNTDPIQDGDNSITLQMLPETLKPGRKVIVSDGEQAQQALVTQVDRAQGKIRLHPPVQGFAAWNTVIYGNAIAAGHGESAKEKVLGSGDASRSNQSFELKVDDLSHVPDPAFVQGVRADLEVWVGGRRWQQVDSLDSAGPEEHQYAVIQLEGGNVTLCFGDGSHGRRLPTGNNNVRARYRRGAGLAGNLAPGALVKALSPHPWIDDFLQPMAASGGNDREDSTTLRDNAPASTLTLGRAVSLVDFQHLAISQAGVWQARAFRPAPDGRPGEIVRVVILPAGGGQLGTLKEDVQTFLQQRAEPQVQVDIAPWQPLIFSVDVSLAVDSRAFQPELVVDAVRNALLETFSLSQRKLGEPLFRSQLMAAVESVEGVSNCSLVIASLLLDGAGNAATAARVVRAADSSIRRISARPEQLLHLDAALSQIAINSHEWSL</sequence>
<reference evidence="2" key="1">
    <citation type="submission" date="2016-05" db="EMBL/GenBank/DDBJ databases">
        <authorList>
            <person name="Baek K."/>
            <person name="Yang S.-J."/>
        </authorList>
    </citation>
    <scope>NUCLEOTIDE SEQUENCE [LARGE SCALE GENOMIC DNA]</scope>
    <source>
        <strain evidence="2">ST58-10</strain>
    </source>
</reference>
<dbReference type="Proteomes" id="UP000078070">
    <property type="component" value="Chromosome"/>
</dbReference>
<keyword evidence="2" id="KW-1185">Reference proteome</keyword>
<name>A0A1A9F2J0_9GAMM</name>
<evidence type="ECO:0000313" key="2">
    <source>
        <dbReference type="Proteomes" id="UP000078070"/>
    </source>
</evidence>
<organism evidence="1 2">
    <name type="scientific">Marinobacterium aestuarii</name>
    <dbReference type="NCBI Taxonomy" id="1821621"/>
    <lineage>
        <taxon>Bacteria</taxon>
        <taxon>Pseudomonadati</taxon>
        <taxon>Pseudomonadota</taxon>
        <taxon>Gammaproteobacteria</taxon>
        <taxon>Oceanospirillales</taxon>
        <taxon>Oceanospirillaceae</taxon>
        <taxon>Marinobacterium</taxon>
    </lineage>
</organism>
<evidence type="ECO:0000313" key="1">
    <source>
        <dbReference type="EMBL" id="ANG64524.1"/>
    </source>
</evidence>
<gene>
    <name evidence="1" type="ORF">A8C75_19990</name>
</gene>
<reference evidence="1 2" key="2">
    <citation type="journal article" date="2018" name="Int. J. Syst. Evol. Microbiol.">
        <title>Marinobacterium aestuarii sp. nov., a benzene-degrading marine bacterium isolated from estuary sediment.</title>
        <authorList>
            <person name="Bae S.S."/>
            <person name="Jung J."/>
            <person name="Chung D."/>
            <person name="Baek K."/>
        </authorList>
    </citation>
    <scope>NUCLEOTIDE SEQUENCE [LARGE SCALE GENOMIC DNA]</scope>
    <source>
        <strain evidence="1 2">ST58-10</strain>
    </source>
</reference>
<accession>A0A1A9F2J0</accession>
<proteinExistence type="predicted"/>
<dbReference type="KEGG" id="mars:A8C75_19990"/>
<protein>
    <submittedName>
        <fullName evidence="1">Uncharacterized protein</fullName>
    </submittedName>
</protein>
<dbReference type="AlphaFoldDB" id="A0A1A9F2J0"/>
<dbReference type="STRING" id="1821621.A8C75_19990"/>